<feature type="transmembrane region" description="Helical" evidence="8">
    <location>
        <begin position="553"/>
        <end position="575"/>
    </location>
</feature>
<evidence type="ECO:0000256" key="7">
    <source>
        <dbReference type="ARBA" id="ARBA00023136"/>
    </source>
</evidence>
<dbReference type="CDD" id="cd06261">
    <property type="entry name" value="TM_PBP2"/>
    <property type="match status" value="2"/>
</dbReference>
<evidence type="ECO:0000259" key="9">
    <source>
        <dbReference type="PROSITE" id="PS50928"/>
    </source>
</evidence>
<dbReference type="GO" id="GO:0005886">
    <property type="term" value="C:plasma membrane"/>
    <property type="evidence" value="ECO:0007669"/>
    <property type="project" value="UniProtKB-SubCell"/>
</dbReference>
<gene>
    <name evidence="10" type="ORF">EDM59_24770</name>
</gene>
<evidence type="ECO:0000256" key="2">
    <source>
        <dbReference type="ARBA" id="ARBA00022448"/>
    </source>
</evidence>
<evidence type="ECO:0000256" key="3">
    <source>
        <dbReference type="ARBA" id="ARBA00022475"/>
    </source>
</evidence>
<evidence type="ECO:0000256" key="4">
    <source>
        <dbReference type="ARBA" id="ARBA00022519"/>
    </source>
</evidence>
<feature type="domain" description="ABC transmembrane type-1" evidence="9">
    <location>
        <begin position="85"/>
        <end position="295"/>
    </location>
</feature>
<feature type="transmembrane region" description="Helical" evidence="8">
    <location>
        <begin position="274"/>
        <end position="294"/>
    </location>
</feature>
<feature type="transmembrane region" description="Helical" evidence="8">
    <location>
        <begin position="123"/>
        <end position="143"/>
    </location>
</feature>
<accession>A0A3M8CXP9</accession>
<proteinExistence type="inferred from homology"/>
<dbReference type="Proteomes" id="UP000269573">
    <property type="component" value="Unassembled WGS sequence"/>
</dbReference>
<keyword evidence="5 8" id="KW-0812">Transmembrane</keyword>
<comment type="similarity">
    <text evidence="8">Belongs to the binding-protein-dependent transport system permease family.</text>
</comment>
<feature type="transmembrane region" description="Helical" evidence="8">
    <location>
        <begin position="500"/>
        <end position="521"/>
    </location>
</feature>
<organism evidence="10 11">
    <name type="scientific">Brevibacillus nitrificans</name>
    <dbReference type="NCBI Taxonomy" id="651560"/>
    <lineage>
        <taxon>Bacteria</taxon>
        <taxon>Bacillati</taxon>
        <taxon>Bacillota</taxon>
        <taxon>Bacilli</taxon>
        <taxon>Bacillales</taxon>
        <taxon>Paenibacillaceae</taxon>
        <taxon>Brevibacillus</taxon>
    </lineage>
</organism>
<dbReference type="PANTHER" id="PTHR43357">
    <property type="entry name" value="INNER MEMBRANE ABC TRANSPORTER PERMEASE PROTEIN YDCV"/>
    <property type="match status" value="1"/>
</dbReference>
<feature type="domain" description="ABC transmembrane type-1" evidence="9">
    <location>
        <begin position="380"/>
        <end position="572"/>
    </location>
</feature>
<evidence type="ECO:0000256" key="8">
    <source>
        <dbReference type="RuleBase" id="RU363032"/>
    </source>
</evidence>
<protein>
    <submittedName>
        <fullName evidence="10">Iron ABC transporter permease</fullName>
    </submittedName>
</protein>
<keyword evidence="11" id="KW-1185">Reference proteome</keyword>
<reference evidence="10 11" key="1">
    <citation type="submission" date="2018-10" db="EMBL/GenBank/DDBJ databases">
        <title>Phylogenomics of Brevibacillus.</title>
        <authorList>
            <person name="Dunlap C."/>
        </authorList>
    </citation>
    <scope>NUCLEOTIDE SEQUENCE [LARGE SCALE GENOMIC DNA]</scope>
    <source>
        <strain evidence="10 11">JCM 15774</strain>
    </source>
</reference>
<dbReference type="PANTHER" id="PTHR43357:SF4">
    <property type="entry name" value="INNER MEMBRANE ABC TRANSPORTER PERMEASE PROTEIN YDCV"/>
    <property type="match status" value="1"/>
</dbReference>
<dbReference type="PROSITE" id="PS50928">
    <property type="entry name" value="ABC_TM1"/>
    <property type="match status" value="2"/>
</dbReference>
<evidence type="ECO:0000313" key="11">
    <source>
        <dbReference type="Proteomes" id="UP000269573"/>
    </source>
</evidence>
<feature type="transmembrane region" description="Helical" evidence="8">
    <location>
        <begin position="169"/>
        <end position="195"/>
    </location>
</feature>
<feature type="transmembrane region" description="Helical" evidence="8">
    <location>
        <begin position="31"/>
        <end position="53"/>
    </location>
</feature>
<dbReference type="AlphaFoldDB" id="A0A3M8CXP9"/>
<dbReference type="InterPro" id="IPR000515">
    <property type="entry name" value="MetI-like"/>
</dbReference>
<sequence length="583" mass="64575">MARVEVAPTVREKVKKRPSPIWREYFQGKNLIYTIVSLGVVFVVLYPVLLLFINSFKEGAFGQETGWGLANWKLALSEPDLLSALGNTLGLTAVQQSIAIVVGILLAWLIARTDLPGRDWIEFGFWVTFFIPTLPMTQAWILLLDPDRGLINNLFAAIPFLSWLKFDIFSWWGIVWVHLVTTTVAIKVMMLTPAFRNMDSSLEEASRVHGATNFATLVRIVAPIMAPAILVVLLMGIIRSLEAFEVELILGSPQHIDVFSTKIYRLISQSSPEYGAATALGSSVLVLLLPLILFQQWVSQRGTYATVSGKFKSVPYRLGKLRWPIFAVVLLLVLMMTILPLSALLVGTFMKLFGFFTIADPFTLNHWKQVISRPDLIQGLTNTLILCFSTGILAMFLYSVIAYIVVRTKYRARGFLDFTVWLPSTLPGIVVSLGMLWLFLSFPLFQPLYGTIFILILAIVLAAVTTGTQVLKSNLTQLGNELEEASWVHGASWWYTYRRIILPLIAPAMAVVGIFGFSVAARSTSIVVLLSTSETRPLSVLQLSYMGDGSYEAASVVGVIILFLTIGVALVARIFGLKLGVGK</sequence>
<dbReference type="Gene3D" id="1.10.3720.10">
    <property type="entry name" value="MetI-like"/>
    <property type="match status" value="2"/>
</dbReference>
<feature type="transmembrane region" description="Helical" evidence="8">
    <location>
        <begin position="383"/>
        <end position="406"/>
    </location>
</feature>
<dbReference type="RefSeq" id="WP_122926055.1">
    <property type="nucleotide sequence ID" value="NZ_RHHU01000017.1"/>
</dbReference>
<dbReference type="GO" id="GO:0055085">
    <property type="term" value="P:transmembrane transport"/>
    <property type="evidence" value="ECO:0007669"/>
    <property type="project" value="InterPro"/>
</dbReference>
<feature type="transmembrane region" description="Helical" evidence="8">
    <location>
        <begin position="216"/>
        <end position="238"/>
    </location>
</feature>
<evidence type="ECO:0000256" key="6">
    <source>
        <dbReference type="ARBA" id="ARBA00022989"/>
    </source>
</evidence>
<keyword evidence="6 8" id="KW-1133">Transmembrane helix</keyword>
<comment type="caution">
    <text evidence="10">The sequence shown here is derived from an EMBL/GenBank/DDBJ whole genome shotgun (WGS) entry which is preliminary data.</text>
</comment>
<feature type="transmembrane region" description="Helical" evidence="8">
    <location>
        <begin position="418"/>
        <end position="440"/>
    </location>
</feature>
<evidence type="ECO:0000256" key="5">
    <source>
        <dbReference type="ARBA" id="ARBA00022692"/>
    </source>
</evidence>
<feature type="transmembrane region" description="Helical" evidence="8">
    <location>
        <begin position="446"/>
        <end position="464"/>
    </location>
</feature>
<evidence type="ECO:0000256" key="1">
    <source>
        <dbReference type="ARBA" id="ARBA00004429"/>
    </source>
</evidence>
<dbReference type="SUPFAM" id="SSF161098">
    <property type="entry name" value="MetI-like"/>
    <property type="match status" value="2"/>
</dbReference>
<keyword evidence="3" id="KW-1003">Cell membrane</keyword>
<dbReference type="InterPro" id="IPR035906">
    <property type="entry name" value="MetI-like_sf"/>
</dbReference>
<dbReference type="EMBL" id="RHHU01000017">
    <property type="protein sequence ID" value="RNB80544.1"/>
    <property type="molecule type" value="Genomic_DNA"/>
</dbReference>
<evidence type="ECO:0000313" key="10">
    <source>
        <dbReference type="EMBL" id="RNB80544.1"/>
    </source>
</evidence>
<keyword evidence="4" id="KW-0997">Cell inner membrane</keyword>
<comment type="subcellular location">
    <subcellularLocation>
        <location evidence="1">Cell inner membrane</location>
        <topology evidence="1">Multi-pass membrane protein</topology>
    </subcellularLocation>
    <subcellularLocation>
        <location evidence="8">Cell membrane</location>
        <topology evidence="8">Multi-pass membrane protein</topology>
    </subcellularLocation>
</comment>
<dbReference type="Pfam" id="PF00528">
    <property type="entry name" value="BPD_transp_1"/>
    <property type="match status" value="2"/>
</dbReference>
<keyword evidence="7 8" id="KW-0472">Membrane</keyword>
<feature type="transmembrane region" description="Helical" evidence="8">
    <location>
        <begin position="325"/>
        <end position="346"/>
    </location>
</feature>
<feature type="transmembrane region" description="Helical" evidence="8">
    <location>
        <begin position="89"/>
        <end position="111"/>
    </location>
</feature>
<keyword evidence="2 8" id="KW-0813">Transport</keyword>
<name>A0A3M8CXP9_9BACL</name>